<dbReference type="EC" id="1.2.1.38" evidence="5"/>
<dbReference type="NCBIfam" id="TIGR01850">
    <property type="entry name" value="argC"/>
    <property type="match status" value="1"/>
</dbReference>
<gene>
    <name evidence="5 7" type="primary">argC</name>
    <name evidence="7" type="ORF">JVW63_03220</name>
</gene>
<dbReference type="SUPFAM" id="SSF51735">
    <property type="entry name" value="NAD(P)-binding Rossmann-fold domains"/>
    <property type="match status" value="1"/>
</dbReference>
<reference evidence="8" key="1">
    <citation type="submission" date="2021-02" db="EMBL/GenBank/DDBJ databases">
        <title>Leucobacter sp. CX169.</title>
        <authorList>
            <person name="Cheng Y."/>
        </authorList>
    </citation>
    <scope>NUCLEOTIDE SEQUENCE [LARGE SCALE GENOMIC DNA]</scope>
    <source>
        <strain evidence="8">JY899</strain>
    </source>
</reference>
<evidence type="ECO:0000313" key="7">
    <source>
        <dbReference type="EMBL" id="MBM9432712.1"/>
    </source>
</evidence>
<comment type="subcellular location">
    <subcellularLocation>
        <location evidence="5">Cytoplasm</location>
    </subcellularLocation>
</comment>
<evidence type="ECO:0000256" key="1">
    <source>
        <dbReference type="ARBA" id="ARBA00022571"/>
    </source>
</evidence>
<dbReference type="EMBL" id="JAFFJS010000002">
    <property type="protein sequence ID" value="MBM9432712.1"/>
    <property type="molecule type" value="Genomic_DNA"/>
</dbReference>
<dbReference type="InterPro" id="IPR000534">
    <property type="entry name" value="Semialdehyde_DH_NAD-bd"/>
</dbReference>
<dbReference type="PANTHER" id="PTHR32338:SF10">
    <property type="entry name" value="N-ACETYL-GAMMA-GLUTAMYL-PHOSPHATE REDUCTASE, CHLOROPLASTIC-RELATED"/>
    <property type="match status" value="1"/>
</dbReference>
<dbReference type="GO" id="GO:0003942">
    <property type="term" value="F:N-acetyl-gamma-glutamyl-phosphate reductase activity"/>
    <property type="evidence" value="ECO:0007669"/>
    <property type="project" value="UniProtKB-EC"/>
</dbReference>
<keyword evidence="2 5" id="KW-0028">Amino-acid biosynthesis</keyword>
<proteinExistence type="inferred from homology"/>
<evidence type="ECO:0000256" key="2">
    <source>
        <dbReference type="ARBA" id="ARBA00022605"/>
    </source>
</evidence>
<dbReference type="CDD" id="cd24148">
    <property type="entry name" value="AGPR_1_actinobacAGPR_like"/>
    <property type="match status" value="1"/>
</dbReference>
<accession>A0ABS2TEG1</accession>
<dbReference type="Gene3D" id="3.40.50.720">
    <property type="entry name" value="NAD(P)-binding Rossmann-like Domain"/>
    <property type="match status" value="1"/>
</dbReference>
<dbReference type="RefSeq" id="WP_182169674.1">
    <property type="nucleotide sequence ID" value="NZ_CP059676.1"/>
</dbReference>
<evidence type="ECO:0000313" key="8">
    <source>
        <dbReference type="Proteomes" id="UP000705983"/>
    </source>
</evidence>
<evidence type="ECO:0000259" key="6">
    <source>
        <dbReference type="SMART" id="SM00859"/>
    </source>
</evidence>
<feature type="active site" evidence="5">
    <location>
        <position position="151"/>
    </location>
</feature>
<feature type="domain" description="Semialdehyde dehydrogenase NAD-binding" evidence="6">
    <location>
        <begin position="3"/>
        <end position="137"/>
    </location>
</feature>
<comment type="pathway">
    <text evidence="5">Amino-acid biosynthesis; L-arginine biosynthesis; N(2)-acetyl-L-ornithine from L-glutamate: step 3/4.</text>
</comment>
<dbReference type="PANTHER" id="PTHR32338">
    <property type="entry name" value="N-ACETYL-GAMMA-GLUTAMYL-PHOSPHATE REDUCTASE, CHLOROPLASTIC-RELATED-RELATED"/>
    <property type="match status" value="1"/>
</dbReference>
<keyword evidence="4 5" id="KW-0560">Oxidoreductase</keyword>
<comment type="caution">
    <text evidence="7">The sequence shown here is derived from an EMBL/GenBank/DDBJ whole genome shotgun (WGS) entry which is preliminary data.</text>
</comment>
<sequence length="346" mass="35697">MTMVSVAGASGYAGGEALRLILAHPDLEIGALAAHSSRGPIGDYQPHLLPIADRELVELDPARLADSDVVILGLPHGASGEITAQILDINPDVRMVDLGADHRLENADDWESFYGSGWSEPWAYAMPELMRTGMSQRDILASSTLIASPGCNASAVTFAAQPAISSGIASGTGIVASLAVGYSGAGKAMKSHLMASEAIGSLMPYAVGGTHRHIPEIVQNLRHAGGTLNSLSFTPVLAPVVRGIIATVSIPVHPGTNSSDVTEAYRSAYEGEPFVRWSETPPTTGVVTGSNAALVHAVLDRDGERLTAICTIDNLVKGTAGAAIQSLNLSLGLPETVGLTSIGVAP</sequence>
<dbReference type="Pfam" id="PF01118">
    <property type="entry name" value="Semialdhyde_dh"/>
    <property type="match status" value="1"/>
</dbReference>
<keyword evidence="5" id="KW-0963">Cytoplasm</keyword>
<dbReference type="Gene3D" id="3.30.360.10">
    <property type="entry name" value="Dihydrodipicolinate Reductase, domain 2"/>
    <property type="match status" value="1"/>
</dbReference>
<dbReference type="SUPFAM" id="SSF55347">
    <property type="entry name" value="Glyceraldehyde-3-phosphate dehydrogenase-like, C-terminal domain"/>
    <property type="match status" value="1"/>
</dbReference>
<dbReference type="Proteomes" id="UP000705983">
    <property type="component" value="Unassembled WGS sequence"/>
</dbReference>
<dbReference type="InterPro" id="IPR058924">
    <property type="entry name" value="AGPR_dimerisation_dom"/>
</dbReference>
<evidence type="ECO:0000256" key="3">
    <source>
        <dbReference type="ARBA" id="ARBA00022857"/>
    </source>
</evidence>
<comment type="function">
    <text evidence="5">Catalyzes the NADPH-dependent reduction of N-acetyl-5-glutamyl phosphate to yield N-acetyl-L-glutamate 5-semialdehyde.</text>
</comment>
<protein>
    <recommendedName>
        <fullName evidence="5">N-acetyl-gamma-glutamyl-phosphate reductase</fullName>
        <shortName evidence="5">AGPR</shortName>
        <ecNumber evidence="5">1.2.1.38</ecNumber>
    </recommendedName>
    <alternativeName>
        <fullName evidence="5">N-acetyl-glutamate semialdehyde dehydrogenase</fullName>
        <shortName evidence="5">NAGSA dehydrogenase</shortName>
    </alternativeName>
</protein>
<name>A0ABS2TEG1_9ACTO</name>
<dbReference type="SMART" id="SM00859">
    <property type="entry name" value="Semialdhyde_dh"/>
    <property type="match status" value="1"/>
</dbReference>
<evidence type="ECO:0000256" key="5">
    <source>
        <dbReference type="HAMAP-Rule" id="MF_00150"/>
    </source>
</evidence>
<evidence type="ECO:0000256" key="4">
    <source>
        <dbReference type="ARBA" id="ARBA00023002"/>
    </source>
</evidence>
<keyword evidence="8" id="KW-1185">Reference proteome</keyword>
<dbReference type="InterPro" id="IPR036291">
    <property type="entry name" value="NAD(P)-bd_dom_sf"/>
</dbReference>
<organism evidence="7 8">
    <name type="scientific">Flaviflexus equikiangi</name>
    <dbReference type="NCBI Taxonomy" id="2758573"/>
    <lineage>
        <taxon>Bacteria</taxon>
        <taxon>Bacillati</taxon>
        <taxon>Actinomycetota</taxon>
        <taxon>Actinomycetes</taxon>
        <taxon>Actinomycetales</taxon>
        <taxon>Actinomycetaceae</taxon>
        <taxon>Flaviflexus</taxon>
    </lineage>
</organism>
<keyword evidence="3 5" id="KW-0521">NADP</keyword>
<comment type="similarity">
    <text evidence="5">Belongs to the NAGSA dehydrogenase family. Type 1 subfamily.</text>
</comment>
<dbReference type="HAMAP" id="MF_00150">
    <property type="entry name" value="ArgC_type1"/>
    <property type="match status" value="1"/>
</dbReference>
<dbReference type="CDD" id="cd23934">
    <property type="entry name" value="AGPR_1_C"/>
    <property type="match status" value="1"/>
</dbReference>
<dbReference type="Pfam" id="PF22698">
    <property type="entry name" value="Semialdhyde_dhC_1"/>
    <property type="match status" value="1"/>
</dbReference>
<dbReference type="InterPro" id="IPR050085">
    <property type="entry name" value="AGPR"/>
</dbReference>
<keyword evidence="1 5" id="KW-0055">Arginine biosynthesis</keyword>
<dbReference type="InterPro" id="IPR000706">
    <property type="entry name" value="AGPR_type-1"/>
</dbReference>
<comment type="catalytic activity">
    <reaction evidence="5">
        <text>N-acetyl-L-glutamate 5-semialdehyde + phosphate + NADP(+) = N-acetyl-L-glutamyl 5-phosphate + NADPH + H(+)</text>
        <dbReference type="Rhea" id="RHEA:21588"/>
        <dbReference type="ChEBI" id="CHEBI:15378"/>
        <dbReference type="ChEBI" id="CHEBI:29123"/>
        <dbReference type="ChEBI" id="CHEBI:43474"/>
        <dbReference type="ChEBI" id="CHEBI:57783"/>
        <dbReference type="ChEBI" id="CHEBI:57936"/>
        <dbReference type="ChEBI" id="CHEBI:58349"/>
        <dbReference type="EC" id="1.2.1.38"/>
    </reaction>
</comment>